<keyword evidence="3" id="KW-0812">Transmembrane</keyword>
<proteinExistence type="predicted"/>
<evidence type="ECO:0000256" key="3">
    <source>
        <dbReference type="SAM" id="Phobius"/>
    </source>
</evidence>
<name>A0A7S0KMS0_9CHLO</name>
<keyword evidence="1" id="KW-0560">Oxidoreductase</keyword>
<accession>A0A7S0KMS0</accession>
<dbReference type="InterPro" id="IPR012171">
    <property type="entry name" value="Fatty_acid_desaturase"/>
</dbReference>
<evidence type="ECO:0000256" key="1">
    <source>
        <dbReference type="ARBA" id="ARBA00023002"/>
    </source>
</evidence>
<dbReference type="EMBL" id="HBEW01007117">
    <property type="protein sequence ID" value="CAD8586578.1"/>
    <property type="molecule type" value="Transcribed_RNA"/>
</dbReference>
<dbReference type="AlphaFoldDB" id="A0A7S0KMS0"/>
<dbReference type="CDD" id="cd03506">
    <property type="entry name" value="Delta6-FADS-like"/>
    <property type="match status" value="1"/>
</dbReference>
<dbReference type="InterPro" id="IPR001199">
    <property type="entry name" value="Cyt_B5-like_heme/steroid-bd"/>
</dbReference>
<dbReference type="GO" id="GO:0016020">
    <property type="term" value="C:membrane"/>
    <property type="evidence" value="ECO:0007669"/>
    <property type="project" value="TreeGrafter"/>
</dbReference>
<evidence type="ECO:0000313" key="6">
    <source>
        <dbReference type="EMBL" id="CAD8586578.1"/>
    </source>
</evidence>
<evidence type="ECO:0000259" key="5">
    <source>
        <dbReference type="Pfam" id="PF00487"/>
    </source>
</evidence>
<gene>
    <name evidence="6" type="ORF">OMED0929_LOCUS6015</name>
</gene>
<dbReference type="GO" id="GO:0042759">
    <property type="term" value="P:long-chain fatty acid biosynthetic process"/>
    <property type="evidence" value="ECO:0007669"/>
    <property type="project" value="UniProtKB-ARBA"/>
</dbReference>
<dbReference type="GO" id="GO:0016717">
    <property type="term" value="F:oxidoreductase activity, acting on paired donors, with oxidation of a pair of donors resulting in the reduction of molecular oxygen to two molecules of water"/>
    <property type="evidence" value="ECO:0007669"/>
    <property type="project" value="TreeGrafter"/>
</dbReference>
<feature type="domain" description="Cytochrome b5 heme-binding" evidence="4">
    <location>
        <begin position="103"/>
        <end position="142"/>
    </location>
</feature>
<evidence type="ECO:0000256" key="2">
    <source>
        <dbReference type="SAM" id="MobiDB-lite"/>
    </source>
</evidence>
<organism evidence="6">
    <name type="scientific">Ostreococcus mediterraneus</name>
    <dbReference type="NCBI Taxonomy" id="1486918"/>
    <lineage>
        <taxon>Eukaryota</taxon>
        <taxon>Viridiplantae</taxon>
        <taxon>Chlorophyta</taxon>
        <taxon>Mamiellophyceae</taxon>
        <taxon>Mamiellales</taxon>
        <taxon>Bathycoccaceae</taxon>
        <taxon>Ostreococcus</taxon>
    </lineage>
</organism>
<feature type="transmembrane region" description="Helical" evidence="3">
    <location>
        <begin position="355"/>
        <end position="382"/>
    </location>
</feature>
<evidence type="ECO:0008006" key="7">
    <source>
        <dbReference type="Google" id="ProtNLM"/>
    </source>
</evidence>
<sequence>MFTATHGASRAMVTGANAPTAHRAVKGQMRRRAAVIRTPRTHGASATDEGVTTRDDDRSGDAPGQQAGFLSPFGASTAVLEQARELEEKKTKRGGAREMIALKIDEEWYDCSGWAMAHPGGSTFVRLMHGHDATDLFYALHSYGPNGADEAIRRLKMLPKCAAPYDEETEETKRLTTANAEFGELRAQLEREGWFKRNVLSEISILVQVLGCYVVGQAVAATHPVFAALAIGVGMQQAGWLAHDYVHGRGKWCSFMRCFGALTNGFSAEWWSHKHNMHHSFTNVDGKDGDIKLEPLYFLSPPEESGRPDSPLRKYQHLYGYPLYAFTYILWRRHSVASAYARKDKKELALLGLHYAWLFGTLPLGVAIASMLIGGFLVGSLVTATHQSEEIMFEDGQFVDQQFRSTREANVRNPVERWLWGGMDTQLIHHLFPTMPRYKLHKLRPIVQKWAEKHGYDFRISDSIDILKKNYRHLEGIAALEAI</sequence>
<evidence type="ECO:0000259" key="4">
    <source>
        <dbReference type="Pfam" id="PF00173"/>
    </source>
</evidence>
<dbReference type="PANTHER" id="PTHR19353">
    <property type="entry name" value="FATTY ACID DESATURASE 2"/>
    <property type="match status" value="1"/>
</dbReference>
<feature type="compositionally biased region" description="Basic residues" evidence="2">
    <location>
        <begin position="23"/>
        <end position="34"/>
    </location>
</feature>
<dbReference type="Pfam" id="PF00487">
    <property type="entry name" value="FA_desaturase"/>
    <property type="match status" value="1"/>
</dbReference>
<dbReference type="Pfam" id="PF00173">
    <property type="entry name" value="Cyt-b5"/>
    <property type="match status" value="1"/>
</dbReference>
<keyword evidence="3" id="KW-0472">Membrane</keyword>
<protein>
    <recommendedName>
        <fullName evidence="7">Cytochrome b5 heme-binding domain-containing protein</fullName>
    </recommendedName>
</protein>
<dbReference type="SUPFAM" id="SSF55856">
    <property type="entry name" value="Cytochrome b5-like heme/steroid binding domain"/>
    <property type="match status" value="1"/>
</dbReference>
<dbReference type="InterPro" id="IPR005804">
    <property type="entry name" value="FA_desaturase_dom"/>
</dbReference>
<keyword evidence="3" id="KW-1133">Transmembrane helix</keyword>
<dbReference type="InterPro" id="IPR036400">
    <property type="entry name" value="Cyt_B5-like_heme/steroid_sf"/>
</dbReference>
<feature type="region of interest" description="Disordered" evidence="2">
    <location>
        <begin position="1"/>
        <end position="70"/>
    </location>
</feature>
<feature type="compositionally biased region" description="Basic and acidic residues" evidence="2">
    <location>
        <begin position="51"/>
        <end position="60"/>
    </location>
</feature>
<dbReference type="GO" id="GO:0006636">
    <property type="term" value="P:unsaturated fatty acid biosynthetic process"/>
    <property type="evidence" value="ECO:0007669"/>
    <property type="project" value="UniProtKB-ARBA"/>
</dbReference>
<dbReference type="Gene3D" id="3.10.120.10">
    <property type="entry name" value="Cytochrome b5-like heme/steroid binding domain"/>
    <property type="match status" value="1"/>
</dbReference>
<reference evidence="6" key="1">
    <citation type="submission" date="2021-01" db="EMBL/GenBank/DDBJ databases">
        <authorList>
            <person name="Corre E."/>
            <person name="Pelletier E."/>
            <person name="Niang G."/>
            <person name="Scheremetjew M."/>
            <person name="Finn R."/>
            <person name="Kale V."/>
            <person name="Holt S."/>
            <person name="Cochrane G."/>
            <person name="Meng A."/>
            <person name="Brown T."/>
            <person name="Cohen L."/>
        </authorList>
    </citation>
    <scope>NUCLEOTIDE SEQUENCE</scope>
    <source>
        <strain evidence="6">Clade-D-RCC2572</strain>
    </source>
</reference>
<dbReference type="PANTHER" id="PTHR19353:SF19">
    <property type="entry name" value="DELTA(5) FATTY ACID DESATURASE C-RELATED"/>
    <property type="match status" value="1"/>
</dbReference>
<feature type="domain" description="Fatty acid desaturase" evidence="5">
    <location>
        <begin position="224"/>
        <end position="456"/>
    </location>
</feature>